<dbReference type="RefSeq" id="XP_070914740.1">
    <property type="nucleotide sequence ID" value="XM_071058639.1"/>
</dbReference>
<gene>
    <name evidence="4" type="ORF">MFIFM68171_03218</name>
</gene>
<protein>
    <submittedName>
        <fullName evidence="4">Uncharacterized protein</fullName>
    </submittedName>
</protein>
<reference evidence="4 5" key="1">
    <citation type="submission" date="2024-09" db="EMBL/GenBank/DDBJ databases">
        <title>Itraconazole resistance in Madurella fahalii resulting from another homologue of gene encoding cytochrome P450 14-alpha sterol demethylase (CYP51).</title>
        <authorList>
            <person name="Yoshioka I."/>
            <person name="Fahal A.H."/>
            <person name="Kaneko S."/>
            <person name="Yaguchi T."/>
        </authorList>
    </citation>
    <scope>NUCLEOTIDE SEQUENCE [LARGE SCALE GENOMIC DNA]</scope>
    <source>
        <strain evidence="4 5">IFM 68171</strain>
    </source>
</reference>
<comment type="similarity">
    <text evidence="1">Belongs to the WD repeat LST8 family.</text>
</comment>
<dbReference type="SMART" id="SM00320">
    <property type="entry name" value="WD40"/>
    <property type="match status" value="5"/>
</dbReference>
<dbReference type="EMBL" id="BAAFSV010000002">
    <property type="protein sequence ID" value="GAB1313008.1"/>
    <property type="molecule type" value="Genomic_DNA"/>
</dbReference>
<feature type="region of interest" description="Disordered" evidence="3">
    <location>
        <begin position="144"/>
        <end position="175"/>
    </location>
</feature>
<evidence type="ECO:0000256" key="1">
    <source>
        <dbReference type="ARBA" id="ARBA00009890"/>
    </source>
</evidence>
<evidence type="ECO:0000313" key="4">
    <source>
        <dbReference type="EMBL" id="GAB1313008.1"/>
    </source>
</evidence>
<dbReference type="InterPro" id="IPR001680">
    <property type="entry name" value="WD40_rpt"/>
</dbReference>
<accession>A0ABQ0G5H2</accession>
<evidence type="ECO:0000313" key="5">
    <source>
        <dbReference type="Proteomes" id="UP001628179"/>
    </source>
</evidence>
<dbReference type="InterPro" id="IPR036322">
    <property type="entry name" value="WD40_repeat_dom_sf"/>
</dbReference>
<sequence length="1099" mass="122714">MDSRPGTGFPIAASQTQNGATRSPEPSVKRLRLDTSIEASRFPQCLKSQVFPHVDSAIATLPKDKVNTIEIGKRDYQLVHANPLSSAPLPTPIPPPILTPIPPPPIPFTRSPGLRWVASAASAASTAKRYSSSPIPLPAVPHHLPFKAPEKANGTTSSGSPKLLKTGSPEQPAGPQPEVIIIDDDDDTPADKAVVAQKPEITKPAACSIRLAAEPLAKTPTASQTGPPENLTLTPVRPPSAFSVLSQNEESTILDFREEAQSLVWRRRRPVEHEEIPMSKWFSATRHPYIAAGERALIMSGAQRFIRQDLSSLRSPVIFHVDFTTDEINYIRTLARKTLHLSAGKKKRDAQKDLRKILTKNQSHIRRIANAAWRLGRLPRRSKADIEEFFRDVMDQKTRRYPALLSIRRDDRDQRGDLIQTSRVHSLLLAREVGGQRGLGSMRRLDHFNNEFRKCREDALEVRAEWTDCAGDISTIVWVSNDGFICGTTEHSDSHNQQYNKPGNLVLGSCSLGTLRAYPDHRIVRPVVQKGENSTEAMRQSLDPWLYSSVVSSDYDATHDRAFTSGFDRSVKIWRVQQSGVSMSLLGEWKHSGNVNFVAASKHESGLVATAADVAADAIRIYSIDESNISNSPFRSYSCSRVTDAEGNTVPTEKWAYYPATMQWGLAEGAEHLLLVGYSPRSRTDDDNDIPEDRRDSGELCLWDGLTGERWRITSATTQNVFEVLWHPTQLSFIAATSPLGQDLEPSVRTQIRIFRPADREEYGIKAFSPIKTLDCTAIDINELTIMPNSYTYGYVTAGCTDGNTYVWDTALGDKPIHVLRHSEPIDEYRGDREREDVGVKFTAWGTTPDRFYTGSSDGVVKVWNVRSHGKPHVRNLLEAPAPITSGMFSPDRSRLVVGDASGRVFMLSVDEEEQRPAPFVQLKLPGARDFRTVRRPIPIIQHPEPPPPSHDAAGRPIESETGSARGRAYLERLQLKRHPNPTVGVVQGPRYADTGLYRREAHFHEDPSQPLLACWEVMQQEASKGFVGRRRDQFMVLRPVKESEDLENVHLKNIQLDLDIGSLSEETRLSLESEGVDFGLMTDCILDYEEMPYVEEYE</sequence>
<keyword evidence="2" id="KW-0853">WD repeat</keyword>
<dbReference type="PANTHER" id="PTHR19842">
    <property type="entry name" value="G BETA-LIKE PROTEIN GBL"/>
    <property type="match status" value="1"/>
</dbReference>
<dbReference type="PANTHER" id="PTHR19842:SF2">
    <property type="entry name" value="WD REPEAT PROTEIN (AFU_ORTHOLOGUE AFUA_5G04300)"/>
    <property type="match status" value="1"/>
</dbReference>
<dbReference type="Proteomes" id="UP001628179">
    <property type="component" value="Unassembled WGS sequence"/>
</dbReference>
<dbReference type="InterPro" id="IPR015943">
    <property type="entry name" value="WD40/YVTN_repeat-like_dom_sf"/>
</dbReference>
<evidence type="ECO:0000256" key="3">
    <source>
        <dbReference type="SAM" id="MobiDB-lite"/>
    </source>
</evidence>
<dbReference type="SUPFAM" id="SSF50978">
    <property type="entry name" value="WD40 repeat-like"/>
    <property type="match status" value="1"/>
</dbReference>
<feature type="region of interest" description="Disordered" evidence="3">
    <location>
        <begin position="939"/>
        <end position="960"/>
    </location>
</feature>
<feature type="repeat" description="WD" evidence="2">
    <location>
        <begin position="852"/>
        <end position="868"/>
    </location>
</feature>
<comment type="caution">
    <text evidence="4">The sequence shown here is derived from an EMBL/GenBank/DDBJ whole genome shotgun (WGS) entry which is preliminary data.</text>
</comment>
<feature type="region of interest" description="Disordered" evidence="3">
    <location>
        <begin position="1"/>
        <end position="28"/>
    </location>
</feature>
<evidence type="ECO:0000256" key="2">
    <source>
        <dbReference type="PROSITE-ProRule" id="PRU00221"/>
    </source>
</evidence>
<name>A0ABQ0G5H2_9PEZI</name>
<organism evidence="4 5">
    <name type="scientific">Madurella fahalii</name>
    <dbReference type="NCBI Taxonomy" id="1157608"/>
    <lineage>
        <taxon>Eukaryota</taxon>
        <taxon>Fungi</taxon>
        <taxon>Dikarya</taxon>
        <taxon>Ascomycota</taxon>
        <taxon>Pezizomycotina</taxon>
        <taxon>Sordariomycetes</taxon>
        <taxon>Sordariomycetidae</taxon>
        <taxon>Sordariales</taxon>
        <taxon>Sordariales incertae sedis</taxon>
        <taxon>Madurella</taxon>
    </lineage>
</organism>
<dbReference type="GeneID" id="98173962"/>
<proteinExistence type="inferred from homology"/>
<dbReference type="Gene3D" id="2.130.10.10">
    <property type="entry name" value="YVTN repeat-like/Quinoprotein amine dehydrogenase"/>
    <property type="match status" value="1"/>
</dbReference>
<dbReference type="PROSITE" id="PS50082">
    <property type="entry name" value="WD_REPEATS_2"/>
    <property type="match status" value="1"/>
</dbReference>
<dbReference type="InterPro" id="IPR037588">
    <property type="entry name" value="MLST8"/>
</dbReference>
<keyword evidence="5" id="KW-1185">Reference proteome</keyword>